<dbReference type="InterPro" id="IPR036188">
    <property type="entry name" value="FAD/NAD-bd_sf"/>
</dbReference>
<dbReference type="Pfam" id="PF01494">
    <property type="entry name" value="FAD_binding_3"/>
    <property type="match status" value="1"/>
</dbReference>
<reference evidence="3" key="1">
    <citation type="journal article" date="2015" name="MBio">
        <title>Genome-Resolved Metagenomic Analysis Reveals Roles for Candidate Phyla and Other Microbial Community Members in Biogeochemical Transformations in Oil Reservoirs.</title>
        <authorList>
            <person name="Hu P."/>
            <person name="Tom L."/>
            <person name="Singh A."/>
            <person name="Thomas B.C."/>
            <person name="Baker B.J."/>
            <person name="Piceno Y.M."/>
            <person name="Andersen G.L."/>
            <person name="Banfield J.F."/>
        </authorList>
    </citation>
    <scope>NUCLEOTIDE SEQUENCE [LARGE SCALE GENOMIC DNA]</scope>
</reference>
<protein>
    <submittedName>
        <fullName evidence="2">Flavin-dependent dehydrogenase</fullName>
    </submittedName>
</protein>
<evidence type="ECO:0000259" key="1">
    <source>
        <dbReference type="Pfam" id="PF01494"/>
    </source>
</evidence>
<accession>A0A117M124</accession>
<dbReference type="SUPFAM" id="SSF51905">
    <property type="entry name" value="FAD/NAD(P)-binding domain"/>
    <property type="match status" value="1"/>
</dbReference>
<dbReference type="EMBL" id="LGGP01000364">
    <property type="protein sequence ID" value="KUK78552.1"/>
    <property type="molecule type" value="Genomic_DNA"/>
</dbReference>
<dbReference type="AlphaFoldDB" id="A0A117M124"/>
<dbReference type="PATRIC" id="fig|1184387.3.peg.74"/>
<dbReference type="PANTHER" id="PTHR42685">
    <property type="entry name" value="GERANYLGERANYL DIPHOSPHATE REDUCTASE"/>
    <property type="match status" value="1"/>
</dbReference>
<dbReference type="Proteomes" id="UP000054092">
    <property type="component" value="Unassembled WGS sequence"/>
</dbReference>
<dbReference type="InterPro" id="IPR050407">
    <property type="entry name" value="Geranylgeranyl_reductase"/>
</dbReference>
<gene>
    <name evidence="2" type="ORF">XD94_1687</name>
</gene>
<feature type="domain" description="FAD-binding" evidence="1">
    <location>
        <begin position="4"/>
        <end position="57"/>
    </location>
</feature>
<organism evidence="2 3">
    <name type="scientific">Mesotoga prima</name>
    <dbReference type="NCBI Taxonomy" id="1184387"/>
    <lineage>
        <taxon>Bacteria</taxon>
        <taxon>Thermotogati</taxon>
        <taxon>Thermotogota</taxon>
        <taxon>Thermotogae</taxon>
        <taxon>Kosmotogales</taxon>
        <taxon>Kosmotogaceae</taxon>
        <taxon>Mesotoga</taxon>
    </lineage>
</organism>
<dbReference type="InterPro" id="IPR002938">
    <property type="entry name" value="FAD-bd"/>
</dbReference>
<evidence type="ECO:0000313" key="2">
    <source>
        <dbReference type="EMBL" id="KUK78552.1"/>
    </source>
</evidence>
<sequence>MHSKVVVIGAGPAGLAASRVLLREGVDFVLVDSRTFPREKGCGGGLTPRALKILRQVFPDVEIQGFETRELSVNALSEGSFKYIVTLVSKRPIFNKVDRKEFDESLLQSILERDGRLVVSRVREVKRVNEAFVIMTDGRELSSDYVIISAGVFGAKLVGQEPPCYSVIYHGYSSPTGNASITFVPNGYLWSFPGESYDSVGGGIYPDCENVSSYEEMSTLIKRVFDEEIELSGTPIPTFDSEVVLKLNNLERGLLFAGDSAGLIDNWIGAGIDFALDSGRQAALSIVEDGYKGKTANERYLERLFPIARHLQIADAFRKRFNANLDEKLDLLKGKTAGKLLINYLSGYVKGPYWLTLKSLFTGGVESRSTHN</sequence>
<proteinExistence type="predicted"/>
<comment type="caution">
    <text evidence="2">The sequence shown here is derived from an EMBL/GenBank/DDBJ whole genome shotgun (WGS) entry which is preliminary data.</text>
</comment>
<dbReference type="GO" id="GO:0071949">
    <property type="term" value="F:FAD binding"/>
    <property type="evidence" value="ECO:0007669"/>
    <property type="project" value="InterPro"/>
</dbReference>
<dbReference type="PANTHER" id="PTHR42685:SF22">
    <property type="entry name" value="CONDITIONED MEDIUM FACTOR RECEPTOR 1"/>
    <property type="match status" value="1"/>
</dbReference>
<dbReference type="Gene3D" id="3.50.50.60">
    <property type="entry name" value="FAD/NAD(P)-binding domain"/>
    <property type="match status" value="1"/>
</dbReference>
<evidence type="ECO:0000313" key="3">
    <source>
        <dbReference type="Proteomes" id="UP000054092"/>
    </source>
</evidence>
<name>A0A117M124_9BACT</name>